<dbReference type="EMBL" id="CAJVPI010000641">
    <property type="protein sequence ID" value="CAG8558720.1"/>
    <property type="molecule type" value="Genomic_DNA"/>
</dbReference>
<evidence type="ECO:0000313" key="3">
    <source>
        <dbReference type="EMBL" id="CAG8558720.1"/>
    </source>
</evidence>
<feature type="transmembrane region" description="Helical" evidence="1">
    <location>
        <begin position="138"/>
        <end position="157"/>
    </location>
</feature>
<proteinExistence type="predicted"/>
<organism evidence="3 4">
    <name type="scientific">Paraglomus brasilianum</name>
    <dbReference type="NCBI Taxonomy" id="144538"/>
    <lineage>
        <taxon>Eukaryota</taxon>
        <taxon>Fungi</taxon>
        <taxon>Fungi incertae sedis</taxon>
        <taxon>Mucoromycota</taxon>
        <taxon>Glomeromycotina</taxon>
        <taxon>Glomeromycetes</taxon>
        <taxon>Paraglomerales</taxon>
        <taxon>Paraglomeraceae</taxon>
        <taxon>Paraglomus</taxon>
    </lineage>
</organism>
<dbReference type="Proteomes" id="UP000789739">
    <property type="component" value="Unassembled WGS sequence"/>
</dbReference>
<keyword evidence="4" id="KW-1185">Reference proteome</keyword>
<keyword evidence="2" id="KW-0732">Signal</keyword>
<keyword evidence="1" id="KW-0472">Membrane</keyword>
<gene>
    <name evidence="3" type="ORF">PBRASI_LOCUS5474</name>
</gene>
<feature type="transmembrane region" description="Helical" evidence="1">
    <location>
        <begin position="88"/>
        <end position="107"/>
    </location>
</feature>
<keyword evidence="1" id="KW-0812">Transmembrane</keyword>
<evidence type="ECO:0000256" key="2">
    <source>
        <dbReference type="SAM" id="SignalP"/>
    </source>
</evidence>
<protein>
    <submittedName>
        <fullName evidence="3">5041_t:CDS:1</fullName>
    </submittedName>
</protein>
<feature type="chain" id="PRO_5040198128" evidence="2">
    <location>
        <begin position="19"/>
        <end position="159"/>
    </location>
</feature>
<evidence type="ECO:0000256" key="1">
    <source>
        <dbReference type="SAM" id="Phobius"/>
    </source>
</evidence>
<dbReference type="AlphaFoldDB" id="A0A9N9B867"/>
<keyword evidence="1" id="KW-1133">Transmembrane helix</keyword>
<sequence>MKYLTLILILAAATFAYAMSPQLQSRSDITNSRLLVKPPTTNSRLQFKPATTNSRPQVPAPFQHTLCVQIAMYAALHLRHVYLTVKAATFHALLTIYLVVVMVAATLTNSSGASSTSGGTIVTVVTSSSSTFKAQTQVQLFTKFLTMTTAILIYLVVHM</sequence>
<reference evidence="3" key="1">
    <citation type="submission" date="2021-06" db="EMBL/GenBank/DDBJ databases">
        <authorList>
            <person name="Kallberg Y."/>
            <person name="Tangrot J."/>
            <person name="Rosling A."/>
        </authorList>
    </citation>
    <scope>NUCLEOTIDE SEQUENCE</scope>
    <source>
        <strain evidence="3">BR232B</strain>
    </source>
</reference>
<comment type="caution">
    <text evidence="3">The sequence shown here is derived from an EMBL/GenBank/DDBJ whole genome shotgun (WGS) entry which is preliminary data.</text>
</comment>
<accession>A0A9N9B867</accession>
<name>A0A9N9B867_9GLOM</name>
<feature type="signal peptide" evidence="2">
    <location>
        <begin position="1"/>
        <end position="18"/>
    </location>
</feature>
<evidence type="ECO:0000313" key="4">
    <source>
        <dbReference type="Proteomes" id="UP000789739"/>
    </source>
</evidence>